<protein>
    <submittedName>
        <fullName evidence="2">Uncharacterized protein</fullName>
    </submittedName>
</protein>
<evidence type="ECO:0000313" key="2">
    <source>
        <dbReference type="EMBL" id="GAA3209131.1"/>
    </source>
</evidence>
<feature type="transmembrane region" description="Helical" evidence="1">
    <location>
        <begin position="100"/>
        <end position="119"/>
    </location>
</feature>
<proteinExistence type="predicted"/>
<keyword evidence="1" id="KW-0472">Membrane</keyword>
<keyword evidence="3" id="KW-1185">Reference proteome</keyword>
<keyword evidence="1" id="KW-1133">Transmembrane helix</keyword>
<evidence type="ECO:0000313" key="3">
    <source>
        <dbReference type="Proteomes" id="UP001501237"/>
    </source>
</evidence>
<dbReference type="Proteomes" id="UP001501237">
    <property type="component" value="Unassembled WGS sequence"/>
</dbReference>
<gene>
    <name evidence="2" type="ORF">GCM10010468_26430</name>
</gene>
<organism evidence="2 3">
    <name type="scientific">Actinocorallia longicatena</name>
    <dbReference type="NCBI Taxonomy" id="111803"/>
    <lineage>
        <taxon>Bacteria</taxon>
        <taxon>Bacillati</taxon>
        <taxon>Actinomycetota</taxon>
        <taxon>Actinomycetes</taxon>
        <taxon>Streptosporangiales</taxon>
        <taxon>Thermomonosporaceae</taxon>
        <taxon>Actinocorallia</taxon>
    </lineage>
</organism>
<feature type="transmembrane region" description="Helical" evidence="1">
    <location>
        <begin position="74"/>
        <end position="94"/>
    </location>
</feature>
<accession>A0ABP6QA66</accession>
<feature type="transmembrane region" description="Helical" evidence="1">
    <location>
        <begin position="7"/>
        <end position="28"/>
    </location>
</feature>
<dbReference type="RefSeq" id="WP_344827000.1">
    <property type="nucleotide sequence ID" value="NZ_BAAAUV010000005.1"/>
</dbReference>
<evidence type="ECO:0000256" key="1">
    <source>
        <dbReference type="SAM" id="Phobius"/>
    </source>
</evidence>
<sequence length="157" mass="16391">MDVRARGFAIAAAVCGVGTAGLVVALGHPVLSDLMRDGGFLSWMCASFLSACFVAAVLAVLGSMLLDRGWCWPGWMVAGIYMTTLVAAFSARAATHGGSALVVGFSLYCTSIPFQLALLTRRLTVGAPTGPSVVERLLLPGARGAEHDRLDVPALRR</sequence>
<name>A0ABP6QA66_9ACTN</name>
<dbReference type="EMBL" id="BAAAUV010000005">
    <property type="protein sequence ID" value="GAA3209131.1"/>
    <property type="molecule type" value="Genomic_DNA"/>
</dbReference>
<keyword evidence="1" id="KW-0812">Transmembrane</keyword>
<reference evidence="3" key="1">
    <citation type="journal article" date="2019" name="Int. J. Syst. Evol. Microbiol.">
        <title>The Global Catalogue of Microorganisms (GCM) 10K type strain sequencing project: providing services to taxonomists for standard genome sequencing and annotation.</title>
        <authorList>
            <consortium name="The Broad Institute Genomics Platform"/>
            <consortium name="The Broad Institute Genome Sequencing Center for Infectious Disease"/>
            <person name="Wu L."/>
            <person name="Ma J."/>
        </authorList>
    </citation>
    <scope>NUCLEOTIDE SEQUENCE [LARGE SCALE GENOMIC DNA]</scope>
    <source>
        <strain evidence="3">JCM 9377</strain>
    </source>
</reference>
<comment type="caution">
    <text evidence="2">The sequence shown here is derived from an EMBL/GenBank/DDBJ whole genome shotgun (WGS) entry which is preliminary data.</text>
</comment>
<feature type="transmembrane region" description="Helical" evidence="1">
    <location>
        <begin position="40"/>
        <end position="62"/>
    </location>
</feature>